<reference evidence="1" key="1">
    <citation type="submission" date="2016-12" db="EMBL/GenBank/DDBJ databases">
        <authorList>
            <person name="Song W.-J."/>
            <person name="Kurnit D.M."/>
        </authorList>
    </citation>
    <scope>NUCLEOTIDE SEQUENCE</scope>
</reference>
<dbReference type="SUPFAM" id="SSF48371">
    <property type="entry name" value="ARM repeat"/>
    <property type="match status" value="1"/>
</dbReference>
<dbReference type="EMBL" id="KY348649">
    <property type="protein sequence ID" value="AQT19754.1"/>
    <property type="molecule type" value="mRNA"/>
</dbReference>
<evidence type="ECO:0000313" key="1">
    <source>
        <dbReference type="EMBL" id="AQT19754.1"/>
    </source>
</evidence>
<dbReference type="GO" id="GO:0045296">
    <property type="term" value="F:cadherin binding"/>
    <property type="evidence" value="ECO:0007669"/>
    <property type="project" value="InterPro"/>
</dbReference>
<dbReference type="GO" id="GO:0007155">
    <property type="term" value="P:cell adhesion"/>
    <property type="evidence" value="ECO:0007669"/>
    <property type="project" value="InterPro"/>
</dbReference>
<protein>
    <submittedName>
        <fullName evidence="1">Uncharacterized protein</fullName>
    </submittedName>
</protein>
<dbReference type="AlphaFoldDB" id="A0A1S6KMF7"/>
<reference evidence="1" key="2">
    <citation type="journal article" date="2017" name="Dev. Cell">
        <title>Antagonistic Self-Organizing Patterning Systems Control Maintenance and Regeneration of the Anteroposterior Axis in Planarians.</title>
        <authorList>
            <person name="Stuckemann T."/>
            <person name="Cleland J.P."/>
            <person name="Werner S."/>
            <person name="Thi-Kim Vu H."/>
            <person name="Bayersdorf R."/>
            <person name="Liu S.Y."/>
            <person name="Friedrich B."/>
            <person name="Julicher F."/>
            <person name="Rink J.C."/>
        </authorList>
    </citation>
    <scope>NUCLEOTIDE SEQUENCE</scope>
</reference>
<dbReference type="Gene3D" id="1.25.10.10">
    <property type="entry name" value="Leucine-rich Repeat Variant"/>
    <property type="match status" value="1"/>
</dbReference>
<accession>A0A1S6KMF7</accession>
<dbReference type="InterPro" id="IPR016024">
    <property type="entry name" value="ARM-type_fold"/>
</dbReference>
<organism evidence="1">
    <name type="scientific">Schmidtea mediterranea</name>
    <name type="common">Freshwater planarian flatworm</name>
    <dbReference type="NCBI Taxonomy" id="79327"/>
    <lineage>
        <taxon>Eukaryota</taxon>
        <taxon>Metazoa</taxon>
        <taxon>Spiralia</taxon>
        <taxon>Lophotrochozoa</taxon>
        <taxon>Platyhelminthes</taxon>
        <taxon>Rhabditophora</taxon>
        <taxon>Seriata</taxon>
        <taxon>Tricladida</taxon>
        <taxon>Continenticola</taxon>
        <taxon>Geoplanoidea</taxon>
        <taxon>Dugesiidae</taxon>
        <taxon>Schmidtea</taxon>
    </lineage>
</organism>
<dbReference type="InterPro" id="IPR013284">
    <property type="entry name" value="Beta-catenin"/>
</dbReference>
<proteinExistence type="evidence at transcript level"/>
<name>A0A1S6KMF7_SCHMD</name>
<sequence>MDLSAQIDSSSIFFDWDDDSSTESDSGISSVSSDSFVNPFDHNDSSFISTVTNIAKDISLQSSSYSKALIDFTISGLISNDTFIRRSAAVFLWQLLRACNMPFYDGIETKEKMMLLLKASDDLIVSLEAALKLDSFSNQMLYWVSGCFHYISRTPFGCEMLLKNNSDILISMLNCELQAVVFYSITTLHNILLTCPCPYRGVHLTNCINNIIDKIHKPSNLGETKFKLLAICIDCLSNLSYHNNAVKIQISRHISAIQIIISNLVAYSNNEKLLLLGLKLLKILSTDQSAKFKISSNSNFAILVLNLFKSKSKMNSNVWLVMFLTLRNLSDILFQPKSDFWKVYHDVLYQICLRFDEISCLENDGLLQCAVGILANASCDCPQNKSLLVKTKVLDSILKTLSVTTDKFKLWSGETLEAMYRCLHHLCSNHERSLYVINKCLMSDMNFLTNASHIIILNSSKDISFANILSQSLTDIPISWSILRAWLGLVRHLFIHINNNPTKFKTQLKQTNFINRIIDLLSGFRRQIENNYQIFLNPISEIQDLPSVQFLNQLHSNLVYFEGIKK</sequence>
<dbReference type="InterPro" id="IPR011989">
    <property type="entry name" value="ARM-like"/>
</dbReference>
<dbReference type="PANTHER" id="PTHR45976">
    <property type="entry name" value="ARMADILLO SEGMENT POLARITY PROTEIN"/>
    <property type="match status" value="1"/>
</dbReference>